<keyword evidence="1" id="KW-1133">Transmembrane helix</keyword>
<evidence type="ECO:0000313" key="2">
    <source>
        <dbReference type="EMBL" id="PBK91160.1"/>
    </source>
</evidence>
<dbReference type="Proteomes" id="UP000217790">
    <property type="component" value="Unassembled WGS sequence"/>
</dbReference>
<reference evidence="3" key="1">
    <citation type="journal article" date="2017" name="Nat. Ecol. Evol.">
        <title>Genome expansion and lineage-specific genetic innovations in the forest pathogenic fungi Armillaria.</title>
        <authorList>
            <person name="Sipos G."/>
            <person name="Prasanna A.N."/>
            <person name="Walter M.C."/>
            <person name="O'Connor E."/>
            <person name="Balint B."/>
            <person name="Krizsan K."/>
            <person name="Kiss B."/>
            <person name="Hess J."/>
            <person name="Varga T."/>
            <person name="Slot J."/>
            <person name="Riley R."/>
            <person name="Boka B."/>
            <person name="Rigling D."/>
            <person name="Barry K."/>
            <person name="Lee J."/>
            <person name="Mihaltcheva S."/>
            <person name="LaButti K."/>
            <person name="Lipzen A."/>
            <person name="Waldron R."/>
            <person name="Moloney N.M."/>
            <person name="Sperisen C."/>
            <person name="Kredics L."/>
            <person name="Vagvoelgyi C."/>
            <person name="Patrignani A."/>
            <person name="Fitzpatrick D."/>
            <person name="Nagy I."/>
            <person name="Doyle S."/>
            <person name="Anderson J.B."/>
            <person name="Grigoriev I.V."/>
            <person name="Gueldener U."/>
            <person name="Muensterkoetter M."/>
            <person name="Nagy L.G."/>
        </authorList>
    </citation>
    <scope>NUCLEOTIDE SEQUENCE [LARGE SCALE GENOMIC DNA]</scope>
    <source>
        <strain evidence="3">Ar21-2</strain>
    </source>
</reference>
<dbReference type="AlphaFoldDB" id="A0A2H3DAN5"/>
<keyword evidence="3" id="KW-1185">Reference proteome</keyword>
<protein>
    <submittedName>
        <fullName evidence="2">Uncharacterized protein</fullName>
    </submittedName>
</protein>
<evidence type="ECO:0000256" key="1">
    <source>
        <dbReference type="SAM" id="Phobius"/>
    </source>
</evidence>
<feature type="transmembrane region" description="Helical" evidence="1">
    <location>
        <begin position="12"/>
        <end position="36"/>
    </location>
</feature>
<proteinExistence type="predicted"/>
<organism evidence="2 3">
    <name type="scientific">Armillaria gallica</name>
    <name type="common">Bulbous honey fungus</name>
    <name type="synonym">Armillaria bulbosa</name>
    <dbReference type="NCBI Taxonomy" id="47427"/>
    <lineage>
        <taxon>Eukaryota</taxon>
        <taxon>Fungi</taxon>
        <taxon>Dikarya</taxon>
        <taxon>Basidiomycota</taxon>
        <taxon>Agaricomycotina</taxon>
        <taxon>Agaricomycetes</taxon>
        <taxon>Agaricomycetidae</taxon>
        <taxon>Agaricales</taxon>
        <taxon>Marasmiineae</taxon>
        <taxon>Physalacriaceae</taxon>
        <taxon>Armillaria</taxon>
    </lineage>
</organism>
<dbReference type="EMBL" id="KZ293662">
    <property type="protein sequence ID" value="PBK91160.1"/>
    <property type="molecule type" value="Genomic_DNA"/>
</dbReference>
<sequence>MISLISIIEKHPIATAVALFIMVSIIFTLVVVIWRLKAGGGRRTRLPRFYISTTEESSLPSDPLYALPRRPPQSHIPAFSAKEKLFPMTLVKPMSTGSIDEDYQGRAKPHHVQVMPIHAQIIARIGDEIDQRPPPAPPLSSADFCATVFILHTNSKSQLTREYANDDSLIDQMRRHGLMGSLYLSVQSTLMDLTQISLADPARIVDLIIHSDTRYPLRLSFLVVAFHSYAGGCLYAVFPWHVPRYINARFALDPDNIRILIMQTQISRIHVIRILVVRIQIIRILIMRIGYHFTSGYIYAIFPREVAWLRKTSYSYDIRILVVPGGYVSSVCDCMIGVPVSTIMHTQSDFDTTIVFGPYPPVTFVGDSTPATAFLSFVTDPSPLCLDFGFDDVGSVTINGGGLHGCHPYRDIGTLDSAIIGVLPIPGLYQYAVRLEYSNQQRSWLEDQGLCMEDAVITGRAGLFFEELYGQWFEKWPAENRAGEEQRKIELFTLCIMALKCKWVEYGTLPQGWTQQMAFTKLDQLEEMITRQYETIAHVFD</sequence>
<evidence type="ECO:0000313" key="3">
    <source>
        <dbReference type="Proteomes" id="UP000217790"/>
    </source>
</evidence>
<dbReference type="InParanoid" id="A0A2H3DAN5"/>
<gene>
    <name evidence="2" type="ORF">ARMGADRAFT_1031854</name>
</gene>
<keyword evidence="1" id="KW-0472">Membrane</keyword>
<keyword evidence="1" id="KW-0812">Transmembrane</keyword>
<accession>A0A2H3DAN5</accession>
<dbReference type="OrthoDB" id="2971353at2759"/>
<name>A0A2H3DAN5_ARMGA</name>
<feature type="transmembrane region" description="Helical" evidence="1">
    <location>
        <begin position="219"/>
        <end position="240"/>
    </location>
</feature>